<dbReference type="AlphaFoldDB" id="A0A4S2MVU4"/>
<dbReference type="GO" id="GO:0000981">
    <property type="term" value="F:DNA-binding transcription factor activity, RNA polymerase II-specific"/>
    <property type="evidence" value="ECO:0007669"/>
    <property type="project" value="TreeGrafter"/>
</dbReference>
<keyword evidence="12" id="KW-1185">Reference proteome</keyword>
<keyword evidence="6" id="KW-0805">Transcription regulation</keyword>
<feature type="domain" description="C2H2-type" evidence="10">
    <location>
        <begin position="1"/>
        <end position="21"/>
    </location>
</feature>
<proteinExistence type="predicted"/>
<sequence length="93" mass="10537">QSFNRQSDIRRHYRIHTNQRSYKCHFSNFGKTFTYKSGLTVHLRAHTGGNHSSVSTLKTLKAIIQGTLVFRASQCARRRSGGGGKIPPTIHLR</sequence>
<evidence type="ECO:0000256" key="2">
    <source>
        <dbReference type="ARBA" id="ARBA00022723"/>
    </source>
</evidence>
<dbReference type="EMBL" id="ML220123">
    <property type="protein sequence ID" value="TGZ80711.1"/>
    <property type="molecule type" value="Genomic_DNA"/>
</dbReference>
<evidence type="ECO:0000313" key="12">
    <source>
        <dbReference type="Proteomes" id="UP000298138"/>
    </source>
</evidence>
<dbReference type="OrthoDB" id="3437960at2759"/>
<evidence type="ECO:0000256" key="7">
    <source>
        <dbReference type="ARBA" id="ARBA00023163"/>
    </source>
</evidence>
<comment type="subcellular location">
    <subcellularLocation>
        <location evidence="1">Nucleus</location>
    </subcellularLocation>
</comment>
<dbReference type="Proteomes" id="UP000298138">
    <property type="component" value="Unassembled WGS sequence"/>
</dbReference>
<evidence type="ECO:0000256" key="3">
    <source>
        <dbReference type="ARBA" id="ARBA00022737"/>
    </source>
</evidence>
<evidence type="ECO:0000256" key="9">
    <source>
        <dbReference type="PROSITE-ProRule" id="PRU00042"/>
    </source>
</evidence>
<dbReference type="GO" id="GO:0005634">
    <property type="term" value="C:nucleus"/>
    <property type="evidence" value="ECO:0007669"/>
    <property type="project" value="UniProtKB-SubCell"/>
</dbReference>
<dbReference type="SUPFAM" id="SSF57667">
    <property type="entry name" value="beta-beta-alpha zinc fingers"/>
    <property type="match status" value="1"/>
</dbReference>
<gene>
    <name evidence="11" type="ORF">EX30DRAFT_378583</name>
</gene>
<evidence type="ECO:0000313" key="11">
    <source>
        <dbReference type="EMBL" id="TGZ80711.1"/>
    </source>
</evidence>
<protein>
    <recommendedName>
        <fullName evidence="10">C2H2-type domain-containing protein</fullName>
    </recommendedName>
</protein>
<keyword evidence="5" id="KW-0862">Zinc</keyword>
<evidence type="ECO:0000259" key="10">
    <source>
        <dbReference type="PROSITE" id="PS50157"/>
    </source>
</evidence>
<dbReference type="STRING" id="341454.A0A4S2MVU4"/>
<dbReference type="InParanoid" id="A0A4S2MVU4"/>
<keyword evidence="3" id="KW-0677">Repeat</keyword>
<evidence type="ECO:0000256" key="4">
    <source>
        <dbReference type="ARBA" id="ARBA00022771"/>
    </source>
</evidence>
<evidence type="ECO:0000256" key="8">
    <source>
        <dbReference type="ARBA" id="ARBA00023242"/>
    </source>
</evidence>
<evidence type="ECO:0000256" key="5">
    <source>
        <dbReference type="ARBA" id="ARBA00022833"/>
    </source>
</evidence>
<dbReference type="InterPro" id="IPR036236">
    <property type="entry name" value="Znf_C2H2_sf"/>
</dbReference>
<keyword evidence="4 9" id="KW-0863">Zinc-finger</keyword>
<feature type="domain" description="C2H2-type" evidence="10">
    <location>
        <begin position="22"/>
        <end position="51"/>
    </location>
</feature>
<dbReference type="InterPro" id="IPR013087">
    <property type="entry name" value="Znf_C2H2_type"/>
</dbReference>
<name>A0A4S2MVU4_9PEZI</name>
<evidence type="ECO:0000256" key="6">
    <source>
        <dbReference type="ARBA" id="ARBA00023015"/>
    </source>
</evidence>
<evidence type="ECO:0000256" key="1">
    <source>
        <dbReference type="ARBA" id="ARBA00004123"/>
    </source>
</evidence>
<keyword evidence="8" id="KW-0539">Nucleus</keyword>
<keyword evidence="7" id="KW-0804">Transcription</keyword>
<reference evidence="11 12" key="1">
    <citation type="submission" date="2019-04" db="EMBL/GenBank/DDBJ databases">
        <title>Comparative genomics and transcriptomics to analyze fruiting body development in filamentous ascomycetes.</title>
        <authorList>
            <consortium name="DOE Joint Genome Institute"/>
            <person name="Lutkenhaus R."/>
            <person name="Traeger S."/>
            <person name="Breuer J."/>
            <person name="Kuo A."/>
            <person name="Lipzen A."/>
            <person name="Pangilinan J."/>
            <person name="Dilworth D."/>
            <person name="Sandor L."/>
            <person name="Poggeler S."/>
            <person name="Barry K."/>
            <person name="Grigoriev I.V."/>
            <person name="Nowrousian M."/>
        </authorList>
    </citation>
    <scope>NUCLEOTIDE SEQUENCE [LARGE SCALE GENOMIC DNA]</scope>
    <source>
        <strain evidence="11 12">CBS 389.68</strain>
    </source>
</reference>
<dbReference type="PANTHER" id="PTHR24394">
    <property type="entry name" value="ZINC FINGER PROTEIN"/>
    <property type="match status" value="1"/>
</dbReference>
<feature type="non-terminal residue" evidence="11">
    <location>
        <position position="1"/>
    </location>
</feature>
<dbReference type="GO" id="GO:0008270">
    <property type="term" value="F:zinc ion binding"/>
    <property type="evidence" value="ECO:0007669"/>
    <property type="project" value="UniProtKB-KW"/>
</dbReference>
<dbReference type="GO" id="GO:0003677">
    <property type="term" value="F:DNA binding"/>
    <property type="evidence" value="ECO:0007669"/>
    <property type="project" value="UniProtKB-KW"/>
</dbReference>
<dbReference type="Gene3D" id="3.30.160.60">
    <property type="entry name" value="Classic Zinc Finger"/>
    <property type="match status" value="1"/>
</dbReference>
<dbReference type="PANTHER" id="PTHR24394:SF48">
    <property type="entry name" value="ZINC FINGER PROTEIN 771"/>
    <property type="match status" value="1"/>
</dbReference>
<keyword evidence="2" id="KW-0479">Metal-binding</keyword>
<accession>A0A4S2MVU4</accession>
<dbReference type="PROSITE" id="PS50157">
    <property type="entry name" value="ZINC_FINGER_C2H2_2"/>
    <property type="match status" value="2"/>
</dbReference>
<organism evidence="11 12">
    <name type="scientific">Ascodesmis nigricans</name>
    <dbReference type="NCBI Taxonomy" id="341454"/>
    <lineage>
        <taxon>Eukaryota</taxon>
        <taxon>Fungi</taxon>
        <taxon>Dikarya</taxon>
        <taxon>Ascomycota</taxon>
        <taxon>Pezizomycotina</taxon>
        <taxon>Pezizomycetes</taxon>
        <taxon>Pezizales</taxon>
        <taxon>Ascodesmidaceae</taxon>
        <taxon>Ascodesmis</taxon>
    </lineage>
</organism>